<sequence length="512" mass="56770">MSSDRFYATIETEEAPCSAIHIHCLFGATELLAIMSSVRTLQGTTPYGAPPDTLLGHLVALTHTTPSELLACSFNSIVTICQPDSAANVTNNCHQIIGENSPQSVIDQTFTATRTQNIASQTHSTCPLRNHSLLQTVYDHLPLLTDLLALRATSLNCRHVGTPIITQRFDRIVGPLAVITGSCALDMLTGEPSVRTNINFIVPYGRSTVLYTFILESLKYHRVTPNRRAHVSFESTIHTFARFQQGYNTITVTEATPRGIFKVLMASPTTANMIIMTAGGLAAFYPKWTLAGITVTNHTFIQCLPVGRYSLVSFAMRSQTMWRLSEHCGNPACMHNPLNNTQTAHLPPNPMPANQWSICIQEAHIANHFLPYCGKIHGLLYTTSAITPHLVDVPFQDGVTELTNLSQLQILHWVDQLGPDRHVLTSGRFRKTYHTYMDDPETLNMYSYTFHREHTAMPSPPNAMIHELADITSNEDDVMGNVLVVKHLRGSKHDVVDCSAEDIQCVNSIIIR</sequence>
<evidence type="ECO:0000313" key="1">
    <source>
        <dbReference type="EMBL" id="KAG2107460.1"/>
    </source>
</evidence>
<keyword evidence="2" id="KW-1185">Reference proteome</keyword>
<dbReference type="OrthoDB" id="2664666at2759"/>
<protein>
    <submittedName>
        <fullName evidence="1">Uncharacterized protein</fullName>
    </submittedName>
</protein>
<dbReference type="AlphaFoldDB" id="A0A9P7F4Z9"/>
<dbReference type="EMBL" id="JABBWM010000031">
    <property type="protein sequence ID" value="KAG2107460.1"/>
    <property type="molecule type" value="Genomic_DNA"/>
</dbReference>
<gene>
    <name evidence="1" type="ORF">F5147DRAFT_653322</name>
</gene>
<dbReference type="RefSeq" id="XP_041292274.1">
    <property type="nucleotide sequence ID" value="XM_041433768.1"/>
</dbReference>
<accession>A0A9P7F4Z9</accession>
<name>A0A9P7F4Z9_9AGAM</name>
<comment type="caution">
    <text evidence="1">The sequence shown here is derived from an EMBL/GenBank/DDBJ whole genome shotgun (WGS) entry which is preliminary data.</text>
</comment>
<dbReference type="Proteomes" id="UP000823399">
    <property type="component" value="Unassembled WGS sequence"/>
</dbReference>
<dbReference type="GeneID" id="64696027"/>
<proteinExistence type="predicted"/>
<organism evidence="1 2">
    <name type="scientific">Suillus discolor</name>
    <dbReference type="NCBI Taxonomy" id="1912936"/>
    <lineage>
        <taxon>Eukaryota</taxon>
        <taxon>Fungi</taxon>
        <taxon>Dikarya</taxon>
        <taxon>Basidiomycota</taxon>
        <taxon>Agaricomycotina</taxon>
        <taxon>Agaricomycetes</taxon>
        <taxon>Agaricomycetidae</taxon>
        <taxon>Boletales</taxon>
        <taxon>Suillineae</taxon>
        <taxon>Suillaceae</taxon>
        <taxon>Suillus</taxon>
    </lineage>
</organism>
<reference evidence="1" key="1">
    <citation type="journal article" date="2020" name="New Phytol.">
        <title>Comparative genomics reveals dynamic genome evolution in host specialist ectomycorrhizal fungi.</title>
        <authorList>
            <person name="Lofgren L.A."/>
            <person name="Nguyen N.H."/>
            <person name="Vilgalys R."/>
            <person name="Ruytinx J."/>
            <person name="Liao H.L."/>
            <person name="Branco S."/>
            <person name="Kuo A."/>
            <person name="LaButti K."/>
            <person name="Lipzen A."/>
            <person name="Andreopoulos W."/>
            <person name="Pangilinan J."/>
            <person name="Riley R."/>
            <person name="Hundley H."/>
            <person name="Na H."/>
            <person name="Barry K."/>
            <person name="Grigoriev I.V."/>
            <person name="Stajich J.E."/>
            <person name="Kennedy P.G."/>
        </authorList>
    </citation>
    <scope>NUCLEOTIDE SEQUENCE</scope>
    <source>
        <strain evidence="1">FC423</strain>
    </source>
</reference>
<evidence type="ECO:0000313" key="2">
    <source>
        <dbReference type="Proteomes" id="UP000823399"/>
    </source>
</evidence>